<comment type="caution">
    <text evidence="2">The sequence shown here is derived from an EMBL/GenBank/DDBJ whole genome shotgun (WGS) entry which is preliminary data.</text>
</comment>
<reference evidence="2 3" key="1">
    <citation type="submission" date="2017-07" db="EMBL/GenBank/DDBJ databases">
        <title>Sandarakinorhabdus cyanobacteriorum sp. nov., a novel bacterium isolated from cyanobacterial aggregates in a eutrophic lake.</title>
        <authorList>
            <person name="Cai H."/>
        </authorList>
    </citation>
    <scope>NUCLEOTIDE SEQUENCE [LARGE SCALE GENOMIC DNA]</scope>
    <source>
        <strain evidence="2 3">TH057</strain>
    </source>
</reference>
<keyword evidence="1" id="KW-1133">Transmembrane helix</keyword>
<dbReference type="RefSeq" id="WP_094475008.1">
    <property type="nucleotide sequence ID" value="NZ_NOXT01000124.1"/>
</dbReference>
<keyword evidence="1" id="KW-0472">Membrane</keyword>
<feature type="transmembrane region" description="Helical" evidence="1">
    <location>
        <begin position="93"/>
        <end position="114"/>
    </location>
</feature>
<keyword evidence="1" id="KW-0812">Transmembrane</keyword>
<evidence type="ECO:0000313" key="3">
    <source>
        <dbReference type="Proteomes" id="UP000216991"/>
    </source>
</evidence>
<protein>
    <submittedName>
        <fullName evidence="2">Uncharacterized protein</fullName>
    </submittedName>
</protein>
<organism evidence="2 3">
    <name type="scientific">Sandarakinorhabdus cyanobacteriorum</name>
    <dbReference type="NCBI Taxonomy" id="1981098"/>
    <lineage>
        <taxon>Bacteria</taxon>
        <taxon>Pseudomonadati</taxon>
        <taxon>Pseudomonadota</taxon>
        <taxon>Alphaproteobacteria</taxon>
        <taxon>Sphingomonadales</taxon>
        <taxon>Sphingosinicellaceae</taxon>
        <taxon>Sandarakinorhabdus</taxon>
    </lineage>
</organism>
<dbReference type="EMBL" id="NOXT01000124">
    <property type="protein sequence ID" value="OYQ24714.1"/>
    <property type="molecule type" value="Genomic_DNA"/>
</dbReference>
<keyword evidence="3" id="KW-1185">Reference proteome</keyword>
<evidence type="ECO:0000313" key="2">
    <source>
        <dbReference type="EMBL" id="OYQ24714.1"/>
    </source>
</evidence>
<name>A0A255Y7K1_9SPHN</name>
<sequence length="158" mass="15911">MTALSTQTALDIIASHGADPARWPADQRAALLALAASDAAVAAALADARAIDAALTDWLNAPLPAMAVDVAAITAQPQQMPQQMPHAPATRRWMPAAVAASLALVVAVGGWLGLQPQSGNGAPTIAAATPPSAGVEQAEADAAFAYVFTPTAAEEELI</sequence>
<evidence type="ECO:0000256" key="1">
    <source>
        <dbReference type="SAM" id="Phobius"/>
    </source>
</evidence>
<accession>A0A255Y7K1</accession>
<dbReference type="AlphaFoldDB" id="A0A255Y7K1"/>
<proteinExistence type="predicted"/>
<dbReference type="Proteomes" id="UP000216991">
    <property type="component" value="Unassembled WGS sequence"/>
</dbReference>
<gene>
    <name evidence="2" type="ORF">CHU93_15245</name>
</gene>